<reference evidence="2" key="1">
    <citation type="submission" date="2020-09" db="EMBL/GenBank/DDBJ databases">
        <title>Genome-Enabled Discovery of Anthraquinone Biosynthesis in Senna tora.</title>
        <authorList>
            <person name="Kang S.-H."/>
            <person name="Pandey R.P."/>
            <person name="Lee C.-M."/>
            <person name="Sim J.-S."/>
            <person name="Jeong J.-T."/>
            <person name="Choi B.-S."/>
            <person name="Jung M."/>
            <person name="Ginzburg D."/>
            <person name="Zhao K."/>
            <person name="Won S.Y."/>
            <person name="Oh T.-J."/>
            <person name="Yu Y."/>
            <person name="Kim N.-H."/>
            <person name="Lee O.R."/>
            <person name="Lee T.-H."/>
            <person name="Bashyal P."/>
            <person name="Kim T.-S."/>
            <person name="Lee W.-H."/>
            <person name="Kawkins C."/>
            <person name="Kim C.-K."/>
            <person name="Kim J.S."/>
            <person name="Ahn B.O."/>
            <person name="Rhee S.Y."/>
            <person name="Sohng J.K."/>
        </authorList>
    </citation>
    <scope>NUCLEOTIDE SEQUENCE</scope>
    <source>
        <tissue evidence="2">Leaf</tissue>
    </source>
</reference>
<gene>
    <name evidence="2" type="ORF">G2W53_007962</name>
</gene>
<evidence type="ECO:0000256" key="1">
    <source>
        <dbReference type="SAM" id="MobiDB-lite"/>
    </source>
</evidence>
<feature type="compositionally biased region" description="Basic residues" evidence="1">
    <location>
        <begin position="1"/>
        <end position="10"/>
    </location>
</feature>
<proteinExistence type="predicted"/>
<feature type="region of interest" description="Disordered" evidence="1">
    <location>
        <begin position="1"/>
        <end position="23"/>
    </location>
</feature>
<comment type="caution">
    <text evidence="2">The sequence shown here is derived from an EMBL/GenBank/DDBJ whole genome shotgun (WGS) entry which is preliminary data.</text>
</comment>
<evidence type="ECO:0000313" key="2">
    <source>
        <dbReference type="EMBL" id="KAF7839480.1"/>
    </source>
</evidence>
<accession>A0A834X7M6</accession>
<protein>
    <submittedName>
        <fullName evidence="2">Uncharacterized protein</fullName>
    </submittedName>
</protein>
<keyword evidence="3" id="KW-1185">Reference proteome</keyword>
<dbReference type="AlphaFoldDB" id="A0A834X7M6"/>
<organism evidence="2 3">
    <name type="scientific">Senna tora</name>
    <dbReference type="NCBI Taxonomy" id="362788"/>
    <lineage>
        <taxon>Eukaryota</taxon>
        <taxon>Viridiplantae</taxon>
        <taxon>Streptophyta</taxon>
        <taxon>Embryophyta</taxon>
        <taxon>Tracheophyta</taxon>
        <taxon>Spermatophyta</taxon>
        <taxon>Magnoliopsida</taxon>
        <taxon>eudicotyledons</taxon>
        <taxon>Gunneridae</taxon>
        <taxon>Pentapetalae</taxon>
        <taxon>rosids</taxon>
        <taxon>fabids</taxon>
        <taxon>Fabales</taxon>
        <taxon>Fabaceae</taxon>
        <taxon>Caesalpinioideae</taxon>
        <taxon>Cassia clade</taxon>
        <taxon>Senna</taxon>
    </lineage>
</organism>
<name>A0A834X7M6_9FABA</name>
<dbReference type="EMBL" id="JAAIUW010000003">
    <property type="protein sequence ID" value="KAF7839480.1"/>
    <property type="molecule type" value="Genomic_DNA"/>
</dbReference>
<sequence>MPTRRKRATTKKVTPQEAKKHVKGRKILQEQLFSTGHQISILPNRWKTQDYWG</sequence>
<dbReference type="Proteomes" id="UP000634136">
    <property type="component" value="Unassembled WGS sequence"/>
</dbReference>
<evidence type="ECO:0000313" key="3">
    <source>
        <dbReference type="Proteomes" id="UP000634136"/>
    </source>
</evidence>